<evidence type="ECO:0000256" key="3">
    <source>
        <dbReference type="ARBA" id="ARBA00023315"/>
    </source>
</evidence>
<organism evidence="4 5">
    <name type="scientific">Serratia rubidaea</name>
    <name type="common">Serratia marinorubra</name>
    <dbReference type="NCBI Taxonomy" id="61652"/>
    <lineage>
        <taxon>Bacteria</taxon>
        <taxon>Pseudomonadati</taxon>
        <taxon>Pseudomonadota</taxon>
        <taxon>Gammaproteobacteria</taxon>
        <taxon>Enterobacterales</taxon>
        <taxon>Yersiniaceae</taxon>
        <taxon>Serratia</taxon>
    </lineage>
</organism>
<name>A0A4U9HNY5_SERRU</name>
<dbReference type="PANTHER" id="PTHR43300:SF12">
    <property type="entry name" value="CHLORAMPHENICOL ACETYLTRANSFERASE"/>
    <property type="match status" value="1"/>
</dbReference>
<keyword evidence="3" id="KW-0012">Acyltransferase</keyword>
<protein>
    <submittedName>
        <fullName evidence="4">Putative acyl transferase</fullName>
    </submittedName>
</protein>
<keyword evidence="2 4" id="KW-0808">Transferase</keyword>
<dbReference type="CDD" id="cd04647">
    <property type="entry name" value="LbH_MAT_like"/>
    <property type="match status" value="1"/>
</dbReference>
<comment type="similarity">
    <text evidence="1">Belongs to the transferase hexapeptide repeat family.</text>
</comment>
<dbReference type="SUPFAM" id="SSF51161">
    <property type="entry name" value="Trimeric LpxA-like enzymes"/>
    <property type="match status" value="1"/>
</dbReference>
<dbReference type="InterPro" id="IPR011004">
    <property type="entry name" value="Trimer_LpxA-like_sf"/>
</dbReference>
<proteinExistence type="inferred from homology"/>
<dbReference type="RefSeq" id="WP_015673447.1">
    <property type="nucleotide sequence ID" value="NZ_CAMIPJ010000007.1"/>
</dbReference>
<dbReference type="Proteomes" id="UP000307968">
    <property type="component" value="Chromosome"/>
</dbReference>
<accession>A0A4U9HNY5</accession>
<evidence type="ECO:0000313" key="4">
    <source>
        <dbReference type="EMBL" id="VTP66032.1"/>
    </source>
</evidence>
<reference evidence="4 5" key="1">
    <citation type="submission" date="2019-05" db="EMBL/GenBank/DDBJ databases">
        <authorList>
            <consortium name="Pathogen Informatics"/>
        </authorList>
    </citation>
    <scope>NUCLEOTIDE SEQUENCE [LARGE SCALE GENOMIC DNA]</scope>
    <source>
        <strain evidence="4 5">NCTC12971</strain>
    </source>
</reference>
<dbReference type="EMBL" id="LR590463">
    <property type="protein sequence ID" value="VTP66032.1"/>
    <property type="molecule type" value="Genomic_DNA"/>
</dbReference>
<gene>
    <name evidence="4" type="ORF">NCTC12971_04383</name>
</gene>
<evidence type="ECO:0000256" key="2">
    <source>
        <dbReference type="ARBA" id="ARBA00022679"/>
    </source>
</evidence>
<dbReference type="PANTHER" id="PTHR43300">
    <property type="entry name" value="ACETYLTRANSFERASE"/>
    <property type="match status" value="1"/>
</dbReference>
<dbReference type="Gene3D" id="2.160.10.10">
    <property type="entry name" value="Hexapeptide repeat proteins"/>
    <property type="match status" value="1"/>
</dbReference>
<dbReference type="GeneID" id="61762332"/>
<sequence length="192" mass="20706">MKNECFNPGYYHEDELRECGFKSVGKNVLVAKNCTIVGVGNISLGDSVRIDGFSTIIAAGDGFLDIGSYVHIGGYAAIFAGAGVIMRDFSGISQSVKLYSKSDDYSGRFMTNPTVPAELTGVVSGTIVLERHVIVGAQSIVMPGITLAEGTSVGANSLVMKNTEEWTMYFGSPAKRIKNRKRNPLELEKQLR</sequence>
<evidence type="ECO:0000256" key="1">
    <source>
        <dbReference type="ARBA" id="ARBA00007274"/>
    </source>
</evidence>
<dbReference type="GO" id="GO:0016746">
    <property type="term" value="F:acyltransferase activity"/>
    <property type="evidence" value="ECO:0007669"/>
    <property type="project" value="UniProtKB-KW"/>
</dbReference>
<dbReference type="InterPro" id="IPR050179">
    <property type="entry name" value="Trans_hexapeptide_repeat"/>
</dbReference>
<evidence type="ECO:0000313" key="5">
    <source>
        <dbReference type="Proteomes" id="UP000307968"/>
    </source>
</evidence>
<dbReference type="AlphaFoldDB" id="A0A4U9HNY5"/>